<keyword evidence="1" id="KW-0812">Transmembrane</keyword>
<gene>
    <name evidence="2" type="ORF">PG994_002530</name>
</gene>
<keyword evidence="1" id="KW-1133">Transmembrane helix</keyword>
<feature type="transmembrane region" description="Helical" evidence="1">
    <location>
        <begin position="70"/>
        <end position="87"/>
    </location>
</feature>
<dbReference type="GeneID" id="92087002"/>
<dbReference type="RefSeq" id="XP_066719794.1">
    <property type="nucleotide sequence ID" value="XM_066853939.1"/>
</dbReference>
<evidence type="ECO:0000313" key="2">
    <source>
        <dbReference type="EMBL" id="KAK8078723.1"/>
    </source>
</evidence>
<evidence type="ECO:0000313" key="3">
    <source>
        <dbReference type="Proteomes" id="UP001480595"/>
    </source>
</evidence>
<keyword evidence="3" id="KW-1185">Reference proteome</keyword>
<dbReference type="EMBL" id="JAQQWL010000003">
    <property type="protein sequence ID" value="KAK8078723.1"/>
    <property type="molecule type" value="Genomic_DNA"/>
</dbReference>
<comment type="caution">
    <text evidence="2">The sequence shown here is derived from an EMBL/GenBank/DDBJ whole genome shotgun (WGS) entry which is preliminary data.</text>
</comment>
<protein>
    <submittedName>
        <fullName evidence="2">Glutathione S-transferase</fullName>
    </submittedName>
</protein>
<keyword evidence="1" id="KW-0472">Membrane</keyword>
<name>A0ABR1W983_9PEZI</name>
<sequence length="101" mass="11127">MAFDAGVTNKMPEFLAKFSLGQVPTFQSAGASTEWEAQAAADVRRLLDHYTGGSGPRALFVKADAEGPRLADIVIGGTVFILYFAYMDAEMPEDYPRQYWI</sequence>
<accession>A0ABR1W983</accession>
<reference evidence="2 3" key="1">
    <citation type="submission" date="2023-01" db="EMBL/GenBank/DDBJ databases">
        <title>Analysis of 21 Apiospora genomes using comparative genomics revels a genus with tremendous synthesis potential of carbohydrate active enzymes and secondary metabolites.</title>
        <authorList>
            <person name="Sorensen T."/>
        </authorList>
    </citation>
    <scope>NUCLEOTIDE SEQUENCE [LARGE SCALE GENOMIC DNA]</scope>
    <source>
        <strain evidence="2 3">CBS 135458</strain>
    </source>
</reference>
<proteinExistence type="predicted"/>
<dbReference type="Proteomes" id="UP001480595">
    <property type="component" value="Unassembled WGS sequence"/>
</dbReference>
<evidence type="ECO:0000256" key="1">
    <source>
        <dbReference type="SAM" id="Phobius"/>
    </source>
</evidence>
<organism evidence="2 3">
    <name type="scientific">Apiospora phragmitis</name>
    <dbReference type="NCBI Taxonomy" id="2905665"/>
    <lineage>
        <taxon>Eukaryota</taxon>
        <taxon>Fungi</taxon>
        <taxon>Dikarya</taxon>
        <taxon>Ascomycota</taxon>
        <taxon>Pezizomycotina</taxon>
        <taxon>Sordariomycetes</taxon>
        <taxon>Xylariomycetidae</taxon>
        <taxon>Amphisphaeriales</taxon>
        <taxon>Apiosporaceae</taxon>
        <taxon>Apiospora</taxon>
    </lineage>
</organism>